<reference evidence="1" key="1">
    <citation type="journal article" date="2014" name="Front. Microbiol.">
        <title>High frequency of phylogenetically diverse reductive dehalogenase-homologous genes in deep subseafloor sedimentary metagenomes.</title>
        <authorList>
            <person name="Kawai M."/>
            <person name="Futagami T."/>
            <person name="Toyoda A."/>
            <person name="Takaki Y."/>
            <person name="Nishi S."/>
            <person name="Hori S."/>
            <person name="Arai W."/>
            <person name="Tsubouchi T."/>
            <person name="Morono Y."/>
            <person name="Uchiyama I."/>
            <person name="Ito T."/>
            <person name="Fujiyama A."/>
            <person name="Inagaki F."/>
            <person name="Takami H."/>
        </authorList>
    </citation>
    <scope>NUCLEOTIDE SEQUENCE</scope>
    <source>
        <strain evidence="1">Expedition CK06-06</strain>
    </source>
</reference>
<accession>X1IF64</accession>
<organism evidence="1">
    <name type="scientific">marine sediment metagenome</name>
    <dbReference type="NCBI Taxonomy" id="412755"/>
    <lineage>
        <taxon>unclassified sequences</taxon>
        <taxon>metagenomes</taxon>
        <taxon>ecological metagenomes</taxon>
    </lineage>
</organism>
<comment type="caution">
    <text evidence="1">The sequence shown here is derived from an EMBL/GenBank/DDBJ whole genome shotgun (WGS) entry which is preliminary data.</text>
</comment>
<name>X1IF64_9ZZZZ</name>
<gene>
    <name evidence="1" type="ORF">S03H2_55530</name>
</gene>
<dbReference type="EMBL" id="BARU01035476">
    <property type="protein sequence ID" value="GAH81026.1"/>
    <property type="molecule type" value="Genomic_DNA"/>
</dbReference>
<dbReference type="AlphaFoldDB" id="X1IF64"/>
<evidence type="ECO:0000313" key="1">
    <source>
        <dbReference type="EMBL" id="GAH81026.1"/>
    </source>
</evidence>
<sequence length="59" mass="6918">MEKGNKQIVWYFDQQPTIGFCKECDEVAIYHDGLICPKCRTKELSIFVWDKESPHPEGE</sequence>
<proteinExistence type="predicted"/>
<protein>
    <submittedName>
        <fullName evidence="1">Uncharacterized protein</fullName>
    </submittedName>
</protein>